<dbReference type="GO" id="GO:0006355">
    <property type="term" value="P:regulation of DNA-templated transcription"/>
    <property type="evidence" value="ECO:0007669"/>
    <property type="project" value="InterPro"/>
</dbReference>
<dbReference type="PRINTS" id="PR00364">
    <property type="entry name" value="DISEASERSIST"/>
</dbReference>
<evidence type="ECO:0000256" key="5">
    <source>
        <dbReference type="PROSITE-ProRule" id="PRU01091"/>
    </source>
</evidence>
<evidence type="ECO:0000313" key="9">
    <source>
        <dbReference type="EMBL" id="GHD32630.1"/>
    </source>
</evidence>
<dbReference type="GO" id="GO:0000160">
    <property type="term" value="P:phosphorelay signal transduction system"/>
    <property type="evidence" value="ECO:0007669"/>
    <property type="project" value="InterPro"/>
</dbReference>
<accession>A0A918XIV0</accession>
<evidence type="ECO:0000256" key="6">
    <source>
        <dbReference type="SAM" id="Coils"/>
    </source>
</evidence>
<dbReference type="PANTHER" id="PTHR35807:SF1">
    <property type="entry name" value="TRANSCRIPTIONAL REGULATOR REDD"/>
    <property type="match status" value="1"/>
</dbReference>
<evidence type="ECO:0000313" key="10">
    <source>
        <dbReference type="Proteomes" id="UP000654947"/>
    </source>
</evidence>
<dbReference type="Pfam" id="PF13424">
    <property type="entry name" value="TPR_12"/>
    <property type="match status" value="1"/>
</dbReference>
<dbReference type="GO" id="GO:0003677">
    <property type="term" value="F:DNA binding"/>
    <property type="evidence" value="ECO:0007669"/>
    <property type="project" value="UniProtKB-UniRule"/>
</dbReference>
<feature type="region of interest" description="Disordered" evidence="7">
    <location>
        <begin position="973"/>
        <end position="996"/>
    </location>
</feature>
<dbReference type="InterPro" id="IPR001867">
    <property type="entry name" value="OmpR/PhoB-type_DNA-bd"/>
</dbReference>
<dbReference type="InterPro" id="IPR011990">
    <property type="entry name" value="TPR-like_helical_dom_sf"/>
</dbReference>
<dbReference type="GO" id="GO:0043531">
    <property type="term" value="F:ADP binding"/>
    <property type="evidence" value="ECO:0007669"/>
    <property type="project" value="InterPro"/>
</dbReference>
<feature type="region of interest" description="Disordered" evidence="7">
    <location>
        <begin position="263"/>
        <end position="289"/>
    </location>
</feature>
<name>A0A918XIV0_9ACTN</name>
<dbReference type="InterPro" id="IPR051677">
    <property type="entry name" value="AfsR-DnrI-RedD_regulator"/>
</dbReference>
<keyword evidence="10" id="KW-1185">Reference proteome</keyword>
<dbReference type="SMART" id="SM01043">
    <property type="entry name" value="BTAD"/>
    <property type="match status" value="1"/>
</dbReference>
<evidence type="ECO:0000256" key="3">
    <source>
        <dbReference type="ARBA" id="ARBA00023125"/>
    </source>
</evidence>
<feature type="DNA-binding region" description="OmpR/PhoB-type" evidence="5">
    <location>
        <begin position="8"/>
        <end position="110"/>
    </location>
</feature>
<sequence length="996" mass="108398">MHGPSSTAPPPSRPPNGLTFGVLGSLTATRGGRAVDIPAGRQQVVLAALLLEPGRVVSTDHLVDAIWGENPPATARAQVQICVSRLRKSLAGASSAEVIKTRPPGYLLRAEDGTVDHMILREQVREARAREEQGLRQEAVAALEEALSLWRGPALNGIDSPLLAAKAVRLDEECLNALENRIRIELDLGEHLRLVGELRYLASEYPLRERFRAQLMLALHRSGRQAEALEVYRVGRDHLAEELGLDPGEELRAAEAAILAAGDNPVPVSSPPVQPDPGPAESPATGEPGDWVEEHFSHLPFEVPTPHQLTADTADFVGREDLVSSFERVLVSPDGGHALGVAVVLGRPGVGKSALAVHVGHRVAAEHFPDGQLYCDLRGTRDQPLTASDVLGRFLRALGVPGPTVPEDVDERAELYRTVMAQRRVLIVLDDAATERQFLPLLPGSSSCGVVVTSRLRLTGVPGSHVVELDVLTMDQSLQLLERALGVERVEAERKEAEELVRTVGRLPLAIRIVAARLAARPHWSLASLLDRLADERDRLDELEHGDLTIRASLSLTYDGMSERDRRLLRRLSALDGSSIPGWVAGALLDDHRRSPSDLVETLVDAQMLDVSTLGPGAPHYRFHDVIRVFAREKLSGEASEERTEAVARLCGAWLAMAEEAHRRVYGGDHLLVHGDAPRWLPPGKVVDAELHSPMDWLDAERANLCSVVGLAADTGLDEVCWDLASSLVTLFERRSYLSLWEETIDRAMAASRSAGNRRGIAALMHSRGSLLLNRREHDQAQPLFSAALEEFTDLGDALGRAKCNRALAYVEYRRGRTGSALRLCEKALEDFRDLGDPVGQGHTLLLNGQALLACGWADEAWVPLEEALSCYEACGDGRGRAQILRTMSSALQESGEHDWAEQLLCDAHALVVELQDPIGEGFVLHDLGRINAAAGRRSQARLFLGRALVVREQIQDAEGAADVRRDLSLLEGEDRNGGRGRETAVLPPVPAPVQF</sequence>
<feature type="domain" description="OmpR/PhoB-type" evidence="8">
    <location>
        <begin position="8"/>
        <end position="110"/>
    </location>
</feature>
<dbReference type="Pfam" id="PF00486">
    <property type="entry name" value="Trans_reg_C"/>
    <property type="match status" value="1"/>
</dbReference>
<dbReference type="InterPro" id="IPR016032">
    <property type="entry name" value="Sig_transdc_resp-reg_C-effctor"/>
</dbReference>
<dbReference type="PROSITE" id="PS51755">
    <property type="entry name" value="OMPR_PHOB"/>
    <property type="match status" value="1"/>
</dbReference>
<dbReference type="CDD" id="cd15831">
    <property type="entry name" value="BTAD"/>
    <property type="match status" value="1"/>
</dbReference>
<dbReference type="InterPro" id="IPR036388">
    <property type="entry name" value="WH-like_DNA-bd_sf"/>
</dbReference>
<proteinExistence type="inferred from homology"/>
<dbReference type="SUPFAM" id="SSF52540">
    <property type="entry name" value="P-loop containing nucleoside triphosphate hydrolases"/>
    <property type="match status" value="1"/>
</dbReference>
<evidence type="ECO:0000259" key="8">
    <source>
        <dbReference type="PROSITE" id="PS51755"/>
    </source>
</evidence>
<dbReference type="Gene3D" id="1.25.40.10">
    <property type="entry name" value="Tetratricopeptide repeat domain"/>
    <property type="match status" value="2"/>
</dbReference>
<organism evidence="9 10">
    <name type="scientific">Nocardiopsis kunsanensis</name>
    <dbReference type="NCBI Taxonomy" id="141693"/>
    <lineage>
        <taxon>Bacteria</taxon>
        <taxon>Bacillati</taxon>
        <taxon>Actinomycetota</taxon>
        <taxon>Actinomycetes</taxon>
        <taxon>Streptosporangiales</taxon>
        <taxon>Nocardiopsidaceae</taxon>
        <taxon>Nocardiopsis</taxon>
    </lineage>
</organism>
<dbReference type="InterPro" id="IPR002182">
    <property type="entry name" value="NB-ARC"/>
</dbReference>
<reference evidence="9 10" key="1">
    <citation type="journal article" date="2014" name="Int. J. Syst. Evol. Microbiol.">
        <title>Complete genome sequence of Corynebacterium casei LMG S-19264T (=DSM 44701T), isolated from a smear-ripened cheese.</title>
        <authorList>
            <consortium name="US DOE Joint Genome Institute (JGI-PGF)"/>
            <person name="Walter F."/>
            <person name="Albersmeier A."/>
            <person name="Kalinowski J."/>
            <person name="Ruckert C."/>
        </authorList>
    </citation>
    <scope>NUCLEOTIDE SEQUENCE [LARGE SCALE GENOMIC DNA]</scope>
    <source>
        <strain evidence="9 10">KCTC 19473</strain>
    </source>
</reference>
<evidence type="ECO:0000256" key="1">
    <source>
        <dbReference type="ARBA" id="ARBA00005820"/>
    </source>
</evidence>
<dbReference type="Pfam" id="PF03704">
    <property type="entry name" value="BTAD"/>
    <property type="match status" value="1"/>
</dbReference>
<keyword evidence="3 5" id="KW-0238">DNA-binding</keyword>
<dbReference type="EMBL" id="BMXL01000024">
    <property type="protein sequence ID" value="GHD32630.1"/>
    <property type="molecule type" value="Genomic_DNA"/>
</dbReference>
<dbReference type="SMART" id="SM00862">
    <property type="entry name" value="Trans_reg_C"/>
    <property type="match status" value="1"/>
</dbReference>
<dbReference type="SUPFAM" id="SSF46894">
    <property type="entry name" value="C-terminal effector domain of the bipartite response regulators"/>
    <property type="match status" value="1"/>
</dbReference>
<dbReference type="InterPro" id="IPR027417">
    <property type="entry name" value="P-loop_NTPase"/>
</dbReference>
<protein>
    <submittedName>
        <fullName evidence="9">SARP family transcriptional regulator</fullName>
    </submittedName>
</protein>
<comment type="caution">
    <text evidence="9">The sequence shown here is derived from an EMBL/GenBank/DDBJ whole genome shotgun (WGS) entry which is preliminary data.</text>
</comment>
<comment type="similarity">
    <text evidence="1">Belongs to the AfsR/DnrI/RedD regulatory family.</text>
</comment>
<keyword evidence="2" id="KW-0805">Transcription regulation</keyword>
<dbReference type="Gene3D" id="3.40.50.300">
    <property type="entry name" value="P-loop containing nucleotide triphosphate hydrolases"/>
    <property type="match status" value="1"/>
</dbReference>
<feature type="compositionally biased region" description="Basic and acidic residues" evidence="7">
    <location>
        <begin position="973"/>
        <end position="983"/>
    </location>
</feature>
<dbReference type="Proteomes" id="UP000654947">
    <property type="component" value="Unassembled WGS sequence"/>
</dbReference>
<feature type="coiled-coil region" evidence="6">
    <location>
        <begin position="478"/>
        <end position="546"/>
    </location>
</feature>
<dbReference type="InterPro" id="IPR005158">
    <property type="entry name" value="BTAD"/>
</dbReference>
<dbReference type="SUPFAM" id="SSF48452">
    <property type="entry name" value="TPR-like"/>
    <property type="match status" value="2"/>
</dbReference>
<dbReference type="PANTHER" id="PTHR35807">
    <property type="entry name" value="TRANSCRIPTIONAL REGULATOR REDD-RELATED"/>
    <property type="match status" value="1"/>
</dbReference>
<evidence type="ECO:0000256" key="4">
    <source>
        <dbReference type="ARBA" id="ARBA00023163"/>
    </source>
</evidence>
<evidence type="ECO:0000256" key="2">
    <source>
        <dbReference type="ARBA" id="ARBA00023015"/>
    </source>
</evidence>
<dbReference type="Pfam" id="PF00931">
    <property type="entry name" value="NB-ARC"/>
    <property type="match status" value="1"/>
</dbReference>
<dbReference type="Gene3D" id="1.10.10.10">
    <property type="entry name" value="Winged helix-like DNA-binding domain superfamily/Winged helix DNA-binding domain"/>
    <property type="match status" value="1"/>
</dbReference>
<evidence type="ECO:0000256" key="7">
    <source>
        <dbReference type="SAM" id="MobiDB-lite"/>
    </source>
</evidence>
<keyword evidence="6" id="KW-0175">Coiled coil</keyword>
<feature type="compositionally biased region" description="Pro residues" evidence="7">
    <location>
        <begin position="268"/>
        <end position="280"/>
    </location>
</feature>
<dbReference type="CDD" id="cd00383">
    <property type="entry name" value="trans_reg_C"/>
    <property type="match status" value="1"/>
</dbReference>
<gene>
    <name evidence="9" type="ORF">GCM10007147_36430</name>
</gene>
<dbReference type="RefSeq" id="WP_193518390.1">
    <property type="nucleotide sequence ID" value="NZ_BMXL01000024.1"/>
</dbReference>
<dbReference type="AlphaFoldDB" id="A0A918XIV0"/>
<keyword evidence="4" id="KW-0804">Transcription</keyword>